<keyword evidence="5" id="KW-0648">Protein biosynthesis</keyword>
<dbReference type="RefSeq" id="WP_344667791.1">
    <property type="nucleotide sequence ID" value="NZ_BAAAQN010000028.1"/>
</dbReference>
<evidence type="ECO:0000256" key="6">
    <source>
        <dbReference type="ARBA" id="ARBA00023146"/>
    </source>
</evidence>
<dbReference type="Pfam" id="PF00152">
    <property type="entry name" value="tRNA-synt_2"/>
    <property type="match status" value="1"/>
</dbReference>
<dbReference type="EMBL" id="BAAAQN010000028">
    <property type="protein sequence ID" value="GAA2039531.1"/>
    <property type="molecule type" value="Genomic_DNA"/>
</dbReference>
<evidence type="ECO:0000256" key="5">
    <source>
        <dbReference type="ARBA" id="ARBA00022917"/>
    </source>
</evidence>
<keyword evidence="7" id="KW-0413">Isomerase</keyword>
<proteinExistence type="predicted"/>
<dbReference type="NCBIfam" id="NF005052">
    <property type="entry name" value="PRK06462.1-1"/>
    <property type="match status" value="1"/>
</dbReference>
<dbReference type="InterPro" id="IPR045864">
    <property type="entry name" value="aa-tRNA-synth_II/BPL/LPL"/>
</dbReference>
<accession>A0ABP5G462</accession>
<dbReference type="InterPro" id="IPR004364">
    <property type="entry name" value="Aa-tRNA-synt_II"/>
</dbReference>
<dbReference type="PROSITE" id="PS50862">
    <property type="entry name" value="AA_TRNA_LIGASE_II"/>
    <property type="match status" value="1"/>
</dbReference>
<keyword evidence="4" id="KW-0067">ATP-binding</keyword>
<dbReference type="InterPro" id="IPR006396">
    <property type="entry name" value="Glu_mut_E"/>
</dbReference>
<feature type="compositionally biased region" description="Low complexity" evidence="9">
    <location>
        <begin position="413"/>
        <end position="428"/>
    </location>
</feature>
<dbReference type="SUPFAM" id="SSF55681">
    <property type="entry name" value="Class II aaRS and biotin synthetases"/>
    <property type="match status" value="1"/>
</dbReference>
<feature type="domain" description="Aminoacyl-transfer RNA synthetases class-II family profile" evidence="10">
    <location>
        <begin position="565"/>
        <end position="793"/>
    </location>
</feature>
<dbReference type="Pfam" id="PF06368">
    <property type="entry name" value="Met_asp_mut_E"/>
    <property type="match status" value="1"/>
</dbReference>
<organism evidence="11 12">
    <name type="scientific">Catenulispora yoronensis</name>
    <dbReference type="NCBI Taxonomy" id="450799"/>
    <lineage>
        <taxon>Bacteria</taxon>
        <taxon>Bacillati</taxon>
        <taxon>Actinomycetota</taxon>
        <taxon>Actinomycetes</taxon>
        <taxon>Catenulisporales</taxon>
        <taxon>Catenulisporaceae</taxon>
        <taxon>Catenulispora</taxon>
    </lineage>
</organism>
<keyword evidence="1" id="KW-0436">Ligase</keyword>
<evidence type="ECO:0000256" key="2">
    <source>
        <dbReference type="ARBA" id="ARBA00022628"/>
    </source>
</evidence>
<name>A0ABP5G462_9ACTN</name>
<gene>
    <name evidence="11" type="ORF">GCM10009839_46900</name>
</gene>
<keyword evidence="2" id="KW-0846">Cobalamin</keyword>
<protein>
    <recommendedName>
        <fullName evidence="10">Aminoacyl-transfer RNA synthetases class-II family profile domain-containing protein</fullName>
    </recommendedName>
</protein>
<dbReference type="InterPro" id="IPR006195">
    <property type="entry name" value="aa-tRNA-synth_II"/>
</dbReference>
<evidence type="ECO:0000256" key="3">
    <source>
        <dbReference type="ARBA" id="ARBA00022741"/>
    </source>
</evidence>
<evidence type="ECO:0000256" key="8">
    <source>
        <dbReference type="ARBA" id="ARBA00023285"/>
    </source>
</evidence>
<keyword evidence="6" id="KW-0030">Aminoacyl-tRNA synthetase</keyword>
<evidence type="ECO:0000256" key="9">
    <source>
        <dbReference type="SAM" id="MobiDB-lite"/>
    </source>
</evidence>
<keyword evidence="8" id="KW-0170">Cobalt</keyword>
<feature type="region of interest" description="Disordered" evidence="9">
    <location>
        <begin position="397"/>
        <end position="438"/>
    </location>
</feature>
<sequence>MQLIRPESHISGAEASRPEQLRASHPTFAEFMRRARAAGTLVVQPRMGVADPALMRAGLLTVKHAGPSTAGTITLDSFTRVGDHAAARHALDTGADLNGYPLVVHGPTVTAALLEGVRDARFPVQVRHGSAVPQAIIAAAAAAGLDATEGGPVSYCLPYGRTPLATSVRNWTEACELLADVPDSHLETFGGCMLGQLCPPSLLVALSVLECLFFAQHGIRSVSLSYAQQTDPRQDLEAVAALRRLAGELLTGLDWHIVIYTYMGVFPRTPDGALALLEESARLAVRSGASRLIVKTVAEAHRIPTFAENVQALRAASAAADRARLVVPYTDPGESEVYLEARALIHAVLDLAADHRDDLGHALSTAFRRGLLDVPFCLHPDNAGRARSRLDDDGRLHWSDVGAMPIRPRPGRSSTTAQSAQNTQTAHDSPPPPLRSSDLLTSLTYVERRYDTATPAPLEPSPNPAIPRSTAMPALSDTPPTSVRAHLSDPATRNTLLIQNSIVAATREHLGALGFTEMLPPIIGPVTDPGGRGSKQVDVDFYGHPYKLMTSAILYKQASLLAFDKIFCIAPNVRLEPLETCTTSRHLAEFHQIDVEIAGATREQAMAVAESIVVGAIRRVLAERDAELAALGRDTAPFAEVLEWPFDHVSHADAVADLRTLGLEQSADAEIEWRNEEILSGKAGRPFFVTDYPKGSRGFYDRESRTEPGRLRNFDLIAPEGYGELASGSEREYEYARIVTRIRESGENPAKYGWYLDMAREGIQGSAGFGIGLERLTRYIAGLTSVWQASAYPKVPGVVSA</sequence>
<dbReference type="PANTHER" id="PTHR22594">
    <property type="entry name" value="ASPARTYL/LYSYL-TRNA SYNTHETASE"/>
    <property type="match status" value="1"/>
</dbReference>
<evidence type="ECO:0000313" key="12">
    <source>
        <dbReference type="Proteomes" id="UP001500751"/>
    </source>
</evidence>
<comment type="caution">
    <text evidence="11">The sequence shown here is derived from an EMBL/GenBank/DDBJ whole genome shotgun (WGS) entry which is preliminary data.</text>
</comment>
<evidence type="ECO:0000313" key="11">
    <source>
        <dbReference type="EMBL" id="GAA2039531.1"/>
    </source>
</evidence>
<reference evidence="12" key="1">
    <citation type="journal article" date="2019" name="Int. J. Syst. Evol. Microbiol.">
        <title>The Global Catalogue of Microorganisms (GCM) 10K type strain sequencing project: providing services to taxonomists for standard genome sequencing and annotation.</title>
        <authorList>
            <consortium name="The Broad Institute Genomics Platform"/>
            <consortium name="The Broad Institute Genome Sequencing Center for Infectious Disease"/>
            <person name="Wu L."/>
            <person name="Ma J."/>
        </authorList>
    </citation>
    <scope>NUCLEOTIDE SEQUENCE [LARGE SCALE GENOMIC DNA]</scope>
    <source>
        <strain evidence="12">JCM 16014</strain>
    </source>
</reference>
<evidence type="ECO:0000256" key="4">
    <source>
        <dbReference type="ARBA" id="ARBA00022840"/>
    </source>
</evidence>
<keyword evidence="12" id="KW-1185">Reference proteome</keyword>
<dbReference type="Gene3D" id="3.20.20.240">
    <property type="entry name" value="Methylmalonyl-CoA mutase"/>
    <property type="match status" value="1"/>
</dbReference>
<dbReference type="PANTHER" id="PTHR22594:SF48">
    <property type="entry name" value="ASPARAGINYL-TRNA SYNTHETASE-RELATED PROTEIN (N-TRUNCATION)"/>
    <property type="match status" value="1"/>
</dbReference>
<feature type="region of interest" description="Disordered" evidence="9">
    <location>
        <begin position="1"/>
        <end position="22"/>
    </location>
</feature>
<dbReference type="InterPro" id="IPR016176">
    <property type="entry name" value="Cbl-dep_enz_cat"/>
</dbReference>
<keyword evidence="3" id="KW-0547">Nucleotide-binding</keyword>
<evidence type="ECO:0000256" key="1">
    <source>
        <dbReference type="ARBA" id="ARBA00022598"/>
    </source>
</evidence>
<dbReference type="Proteomes" id="UP001500751">
    <property type="component" value="Unassembled WGS sequence"/>
</dbReference>
<evidence type="ECO:0000259" key="10">
    <source>
        <dbReference type="PROSITE" id="PS50862"/>
    </source>
</evidence>
<dbReference type="Gene3D" id="3.30.930.10">
    <property type="entry name" value="Bira Bifunctional Protein, Domain 2"/>
    <property type="match status" value="1"/>
</dbReference>
<evidence type="ECO:0000256" key="7">
    <source>
        <dbReference type="ARBA" id="ARBA00023235"/>
    </source>
</evidence>
<dbReference type="SUPFAM" id="SSF51703">
    <property type="entry name" value="Cobalamin (vitamin B12)-dependent enzymes"/>
    <property type="match status" value="1"/>
</dbReference>